<sequence>MIVEPMTKPRKPTVQRCQSFFTNGANHFYCKKSTHDGGRTHNLLIRSQTRCHYATRATVCWKFSIINKYIPTLANITITTLRKLYKRFIDRESLFLIFFRKDEHIVQNIIN</sequence>
<gene>
    <name evidence="1" type="ORF">EC1118_1G1_4874g</name>
</gene>
<protein>
    <submittedName>
        <fullName evidence="1">EC1118_1G1_4874p</fullName>
    </submittedName>
</protein>
<evidence type="ECO:0000313" key="1">
    <source>
        <dbReference type="EMBL" id="CAY79925.1"/>
    </source>
</evidence>
<dbReference type="AlphaFoldDB" id="C8Z959"/>
<dbReference type="HOGENOM" id="CLU_2160375_0_0_1"/>
<dbReference type="Proteomes" id="UP000000286">
    <property type="component" value="Chromosome VII"/>
</dbReference>
<proteinExistence type="predicted"/>
<evidence type="ECO:0000313" key="2">
    <source>
        <dbReference type="Proteomes" id="UP000000286"/>
    </source>
</evidence>
<accession>C8Z959</accession>
<dbReference type="EMBL" id="FN393070">
    <property type="protein sequence ID" value="CAY79925.1"/>
    <property type="molecule type" value="Genomic_DNA"/>
</dbReference>
<organism evidence="1 2">
    <name type="scientific">Saccharomyces cerevisiae (strain Lalvin EC1118 / Prise de mousse)</name>
    <name type="common">Baker's yeast</name>
    <dbReference type="NCBI Taxonomy" id="643680"/>
    <lineage>
        <taxon>Eukaryota</taxon>
        <taxon>Fungi</taxon>
        <taxon>Dikarya</taxon>
        <taxon>Ascomycota</taxon>
        <taxon>Saccharomycotina</taxon>
        <taxon>Saccharomycetes</taxon>
        <taxon>Saccharomycetales</taxon>
        <taxon>Saccharomycetaceae</taxon>
        <taxon>Saccharomyces</taxon>
    </lineage>
</organism>
<reference evidence="1 2" key="1">
    <citation type="journal article" date="2009" name="Proc. Natl. Acad. Sci. U.S.A.">
        <title>Eukaryote-to-eukaryote gene transfer events revealed by the genome sequence of the wine yeast Saccharomyces cerevisiae EC1118.</title>
        <authorList>
            <person name="Novo M."/>
            <person name="Bigey F."/>
            <person name="Beyne E."/>
            <person name="Galeote V."/>
            <person name="Gavory F."/>
            <person name="Mallet S."/>
            <person name="Cambot B."/>
            <person name="Legras J.L."/>
            <person name="Wincker P."/>
            <person name="Casaregola S."/>
            <person name="Dequin S."/>
        </authorList>
    </citation>
    <scope>NUCLEOTIDE SEQUENCE [LARGE SCALE GENOMIC DNA]</scope>
    <source>
        <strain evidence="2">Lalvin EC1118 / Prise de mousse</strain>
    </source>
</reference>
<name>C8Z959_YEAS8</name>